<dbReference type="InterPro" id="IPR014729">
    <property type="entry name" value="Rossmann-like_a/b/a_fold"/>
</dbReference>
<accession>A0ABR5SG66</accession>
<dbReference type="Pfam" id="PF01507">
    <property type="entry name" value="PAPS_reduct"/>
    <property type="match status" value="1"/>
</dbReference>
<dbReference type="EMBL" id="LNQR01000049">
    <property type="protein sequence ID" value="KWT87649.1"/>
    <property type="molecule type" value="Genomic_DNA"/>
</dbReference>
<evidence type="ECO:0000313" key="2">
    <source>
        <dbReference type="EMBL" id="KWT87649.1"/>
    </source>
</evidence>
<sequence>MMKVVSYGGGVNSTAMVIYLINRGDVPDMIVFVDTGAELPETLDYVDYFSAYLKQKVGMEIVITRRNSEGLYNYCLRKRIMPIMKYRWCTSDWKVIPFDKYISQYQGKKTVYVGFDAEEDGRVAGALQKSCNLKNQIKVFPLHDANITRDDCINIIRVEGLKIPPKSGCYICPFTPKREFREMKRNKPELFKKALTLELQHPKGRTIKQGVALKEIDAQGELDFMREYDPSIPCGCSDGQY</sequence>
<dbReference type="InterPro" id="IPR050128">
    <property type="entry name" value="Sulfate_adenylyltrnsfr_sub2"/>
</dbReference>
<dbReference type="PANTHER" id="PTHR43196">
    <property type="entry name" value="SULFATE ADENYLYLTRANSFERASE SUBUNIT 2"/>
    <property type="match status" value="1"/>
</dbReference>
<dbReference type="InterPro" id="IPR002500">
    <property type="entry name" value="PAPS_reduct_dom"/>
</dbReference>
<reference evidence="2 3" key="1">
    <citation type="submission" date="2015-11" db="EMBL/GenBank/DDBJ databases">
        <authorList>
            <person name="Lin W."/>
        </authorList>
    </citation>
    <scope>NUCLEOTIDE SEQUENCE [LARGE SCALE GENOMIC DNA]</scope>
    <source>
        <strain evidence="2 3">HCH-1</strain>
    </source>
</reference>
<comment type="caution">
    <text evidence="2">The sequence shown here is derived from an EMBL/GenBank/DDBJ whole genome shotgun (WGS) entry which is preliminary data.</text>
</comment>
<dbReference type="PANTHER" id="PTHR43196:SF2">
    <property type="entry name" value="PHOSPHOADENOSINE PHOSPHOSULFATE REDUCTASE"/>
    <property type="match status" value="1"/>
</dbReference>
<evidence type="ECO:0000313" key="3">
    <source>
        <dbReference type="Proteomes" id="UP000060487"/>
    </source>
</evidence>
<dbReference type="Gene3D" id="3.40.50.620">
    <property type="entry name" value="HUPs"/>
    <property type="match status" value="1"/>
</dbReference>
<keyword evidence="3" id="KW-1185">Reference proteome</keyword>
<feature type="domain" description="Phosphoadenosine phosphosulphate reductase" evidence="1">
    <location>
        <begin position="4"/>
        <end position="164"/>
    </location>
</feature>
<dbReference type="RefSeq" id="WP_085051956.1">
    <property type="nucleotide sequence ID" value="NZ_LNQR01000049.1"/>
</dbReference>
<gene>
    <name evidence="2" type="ORF">ASN18_1326</name>
</gene>
<name>A0ABR5SG66_9BACT</name>
<proteinExistence type="predicted"/>
<protein>
    <recommendedName>
        <fullName evidence="1">Phosphoadenosine phosphosulphate reductase domain-containing protein</fullName>
    </recommendedName>
</protein>
<dbReference type="SUPFAM" id="SSF52402">
    <property type="entry name" value="Adenine nucleotide alpha hydrolases-like"/>
    <property type="match status" value="1"/>
</dbReference>
<organism evidence="2 3">
    <name type="scientific">Candidatus Magnetominusculus xianensis</name>
    <dbReference type="NCBI Taxonomy" id="1748249"/>
    <lineage>
        <taxon>Bacteria</taxon>
        <taxon>Pseudomonadati</taxon>
        <taxon>Nitrospirota</taxon>
        <taxon>Nitrospiria</taxon>
        <taxon>Nitrospirales</taxon>
        <taxon>Nitrospiraceae</taxon>
        <taxon>Candidatus Magnetominusculus</taxon>
    </lineage>
</organism>
<evidence type="ECO:0000259" key="1">
    <source>
        <dbReference type="Pfam" id="PF01507"/>
    </source>
</evidence>
<dbReference type="Proteomes" id="UP000060487">
    <property type="component" value="Unassembled WGS sequence"/>
</dbReference>